<feature type="non-terminal residue" evidence="2">
    <location>
        <position position="761"/>
    </location>
</feature>
<feature type="region of interest" description="Disordered" evidence="1">
    <location>
        <begin position="279"/>
        <end position="365"/>
    </location>
</feature>
<proteinExistence type="predicted"/>
<feature type="compositionally biased region" description="Low complexity" evidence="1">
    <location>
        <begin position="743"/>
        <end position="761"/>
    </location>
</feature>
<feature type="compositionally biased region" description="Polar residues" evidence="1">
    <location>
        <begin position="546"/>
        <end position="561"/>
    </location>
</feature>
<dbReference type="AlphaFoldDB" id="A0A9W8HWJ1"/>
<feature type="compositionally biased region" description="Low complexity" evidence="1">
    <location>
        <begin position="495"/>
        <end position="509"/>
    </location>
</feature>
<comment type="caution">
    <text evidence="2">The sequence shown here is derived from an EMBL/GenBank/DDBJ whole genome shotgun (WGS) entry which is preliminary data.</text>
</comment>
<feature type="region of interest" description="Disordered" evidence="1">
    <location>
        <begin position="462"/>
        <end position="579"/>
    </location>
</feature>
<sequence length="761" mass="79127">MAAPSSAIGSSYMYGGYIDQARGDGAGSANVSSSPMIGAHPVASGSNAAMRPMSLFAAPTAAGADQQQEHAATAPNTATSDRSFHAIMIGDNGHAPMRAALPTGALPAASAASVHVSPGVQISQKQGADMGDAESDANVYGSSFPSSLPPRAPHMHREYPTVHDNLASSIATATGHQRIAHPSLNAAASGDSQTLQHTMSNTALPQHARTASRQYSQMQQSTLAQLQSPAMDPSLLYPNPAGQPAATGNTLRNAASDISLSRQQQVSGPVYQTLAMGDAASGPATAPQIYPVSQPGLPPIGPASATLTGYASGRRSPRLSRGRSRQRPHHGYEYPDTSMVQSLSPGSSPAMATDTTSASRPQLPPVMHYTRSANNAAEYANGSATDTISLRRRDSSDLDASLSSLRGSVKSELGAAGFPSSMDMHHANAMPAGTTASSASFAARTSVYSYPELTHSLADAAQESAISSAQQMSERGRYTNNPTWASRERPESLTAGSDYGAGEAAAATAVPRSRHATASLSSTSDSNNRHAGSQASLGRSELTPEGSPQNQEHLGTSSSTAHIRWNPASGSSPLRKEIGISGQGGASLAHIYGTLPRTGNAARGSVASNGSAHGQSPSAGMEAQRPWPRISPQGIGAQGQQSMRNESPQMRVQTTVGGTADYYMLSSPDEQTYNEPQTPHADSTSLLPMVEVGQSTRAPPATNMDEINAHSQEYLHRRRRRLTQTMHNRQRSGSTADPAARLSVSRINASMSMSSPSANSH</sequence>
<evidence type="ECO:0000256" key="1">
    <source>
        <dbReference type="SAM" id="MobiDB-lite"/>
    </source>
</evidence>
<evidence type="ECO:0000313" key="3">
    <source>
        <dbReference type="Proteomes" id="UP001140094"/>
    </source>
</evidence>
<feature type="compositionally biased region" description="Polar residues" evidence="1">
    <location>
        <begin position="725"/>
        <end position="735"/>
    </location>
</feature>
<feature type="region of interest" description="Disordered" evidence="1">
    <location>
        <begin position="662"/>
        <end position="686"/>
    </location>
</feature>
<feature type="compositionally biased region" description="Low complexity" evidence="1">
    <location>
        <begin position="462"/>
        <end position="471"/>
    </location>
</feature>
<gene>
    <name evidence="2" type="ORF">H4R20_002971</name>
</gene>
<organism evidence="2 3">
    <name type="scientific">Coemansia guatemalensis</name>
    <dbReference type="NCBI Taxonomy" id="2761395"/>
    <lineage>
        <taxon>Eukaryota</taxon>
        <taxon>Fungi</taxon>
        <taxon>Fungi incertae sedis</taxon>
        <taxon>Zoopagomycota</taxon>
        <taxon>Kickxellomycotina</taxon>
        <taxon>Kickxellomycetes</taxon>
        <taxon>Kickxellales</taxon>
        <taxon>Kickxellaceae</taxon>
        <taxon>Coemansia</taxon>
    </lineage>
</organism>
<feature type="compositionally biased region" description="Basic residues" evidence="1">
    <location>
        <begin position="315"/>
        <end position="329"/>
    </location>
</feature>
<dbReference type="OrthoDB" id="5599318at2759"/>
<dbReference type="Proteomes" id="UP001140094">
    <property type="component" value="Unassembled WGS sequence"/>
</dbReference>
<protein>
    <submittedName>
        <fullName evidence="2">Uncharacterized protein</fullName>
    </submittedName>
</protein>
<feature type="compositionally biased region" description="Polar residues" evidence="1">
    <location>
        <begin position="338"/>
        <end position="347"/>
    </location>
</feature>
<evidence type="ECO:0000313" key="2">
    <source>
        <dbReference type="EMBL" id="KAJ2803245.1"/>
    </source>
</evidence>
<reference evidence="2" key="1">
    <citation type="submission" date="2022-07" db="EMBL/GenBank/DDBJ databases">
        <title>Phylogenomic reconstructions and comparative analyses of Kickxellomycotina fungi.</title>
        <authorList>
            <person name="Reynolds N.K."/>
            <person name="Stajich J.E."/>
            <person name="Barry K."/>
            <person name="Grigoriev I.V."/>
            <person name="Crous P."/>
            <person name="Smith M.E."/>
        </authorList>
    </citation>
    <scope>NUCLEOTIDE SEQUENCE</scope>
    <source>
        <strain evidence="2">NRRL 1565</strain>
    </source>
</reference>
<keyword evidence="3" id="KW-1185">Reference proteome</keyword>
<accession>A0A9W8HWJ1</accession>
<feature type="region of interest" description="Disordered" evidence="1">
    <location>
        <begin position="602"/>
        <end position="648"/>
    </location>
</feature>
<feature type="compositionally biased region" description="Polar residues" evidence="1">
    <location>
        <begin position="516"/>
        <end position="537"/>
    </location>
</feature>
<feature type="compositionally biased region" description="Polar residues" evidence="1">
    <location>
        <begin position="638"/>
        <end position="648"/>
    </location>
</feature>
<name>A0A9W8HWJ1_9FUNG</name>
<feature type="region of interest" description="Disordered" evidence="1">
    <location>
        <begin position="59"/>
        <end position="79"/>
    </location>
</feature>
<feature type="compositionally biased region" description="Polar residues" evidence="1">
    <location>
        <begin position="606"/>
        <end position="618"/>
    </location>
</feature>
<feature type="region of interest" description="Disordered" evidence="1">
    <location>
        <begin position="205"/>
        <end position="226"/>
    </location>
</feature>
<feature type="compositionally biased region" description="Polar residues" evidence="1">
    <location>
        <begin position="668"/>
        <end position="686"/>
    </location>
</feature>
<dbReference type="EMBL" id="JANBUO010000550">
    <property type="protein sequence ID" value="KAJ2803245.1"/>
    <property type="molecule type" value="Genomic_DNA"/>
</dbReference>
<feature type="region of interest" description="Disordered" evidence="1">
    <location>
        <begin position="725"/>
        <end position="761"/>
    </location>
</feature>
<feature type="compositionally biased region" description="Polar residues" evidence="1">
    <location>
        <begin position="65"/>
        <end position="79"/>
    </location>
</feature>